<dbReference type="InterPro" id="IPR011604">
    <property type="entry name" value="PDDEXK-like_dom_sf"/>
</dbReference>
<sequence>MHNTSFERKMNIMTLERTRPALPSKLGVFLACPMRYLLESEQHSFRCLPLPPQAALGSAVHRLADTLQKSGENNPESIIQRLENDFVATLIKTQQGALALWVWERYGIAGLVSRQALIKYIRYTKSLVTPVAERVGHLPDMIKMRESVIPIGREKLLKSTCFDMQGRADLIYRKETGQIRVVDFKTGEVRDEKNQPKEEYLLQIAAYGMMVKELAPEINIELELAGVGGSWTGVLDNSLQECVNRVLVSFNEILPRNTSFSALNIARPGRHCIQCAGRCSCPIYSKNSCHFRQQFYPDDRHFSIDIHGRLLEVEMDDNFTTLRLLLPDGYMAKVFHIPTRFIPESNEMIGCDVTLYGLKVFGVSSEKKIPRNFYVVDTQEPRRSAFQFFLQWKKNH</sequence>
<organism evidence="2 3">
    <name type="scientific">Citrobacter telavivensis</name>
    <dbReference type="NCBI Taxonomy" id="2653932"/>
    <lineage>
        <taxon>Bacteria</taxon>
        <taxon>Pseudomonadati</taxon>
        <taxon>Pseudomonadota</taxon>
        <taxon>Gammaproteobacteria</taxon>
        <taxon>Enterobacterales</taxon>
        <taxon>Enterobacteriaceae</taxon>
        <taxon>Citrobacter</taxon>
    </lineage>
</organism>
<dbReference type="InterPro" id="IPR038726">
    <property type="entry name" value="PDDEXK_AddAB-type"/>
</dbReference>
<comment type="caution">
    <text evidence="2">The sequence shown here is derived from an EMBL/GenBank/DDBJ whole genome shotgun (WGS) entry which is preliminary data.</text>
</comment>
<proteinExistence type="predicted"/>
<dbReference type="EMBL" id="WHIY01000007">
    <property type="protein sequence ID" value="MPQ51711.1"/>
    <property type="molecule type" value="Genomic_DNA"/>
</dbReference>
<gene>
    <name evidence="2" type="ORF">GBB84_12440</name>
</gene>
<dbReference type="AlphaFoldDB" id="A0A6L5E9F9"/>
<dbReference type="Proteomes" id="UP000475079">
    <property type="component" value="Unassembled WGS sequence"/>
</dbReference>
<evidence type="ECO:0000313" key="3">
    <source>
        <dbReference type="Proteomes" id="UP000475079"/>
    </source>
</evidence>
<evidence type="ECO:0000259" key="1">
    <source>
        <dbReference type="Pfam" id="PF12705"/>
    </source>
</evidence>
<dbReference type="Pfam" id="PF12705">
    <property type="entry name" value="PDDEXK_1"/>
    <property type="match status" value="1"/>
</dbReference>
<feature type="domain" description="PD-(D/E)XK endonuclease-like" evidence="1">
    <location>
        <begin position="23"/>
        <end position="281"/>
    </location>
</feature>
<evidence type="ECO:0000313" key="2">
    <source>
        <dbReference type="EMBL" id="MPQ51711.1"/>
    </source>
</evidence>
<reference evidence="2 3" key="1">
    <citation type="submission" date="2019-10" db="EMBL/GenBank/DDBJ databases">
        <title>Characterization of a new Citrobacter species.</title>
        <authorList>
            <person name="Goncalves Ribeiro T."/>
            <person name="Izdebski R."/>
            <person name="Urbanowicz P."/>
            <person name="Carmeli Y."/>
            <person name="Gniadkowski M."/>
            <person name="Peixe L."/>
        </authorList>
    </citation>
    <scope>NUCLEOTIDE SEQUENCE [LARGE SCALE GENOMIC DNA]</scope>
    <source>
        <strain evidence="2 3">NMI7905_11</strain>
    </source>
</reference>
<name>A0A6L5E9F9_9ENTR</name>
<accession>A0A6L5E9F9</accession>
<dbReference type="Gene3D" id="3.90.320.10">
    <property type="match status" value="1"/>
</dbReference>
<protein>
    <recommendedName>
        <fullName evidence="1">PD-(D/E)XK endonuclease-like domain-containing protein</fullName>
    </recommendedName>
</protein>
<keyword evidence="3" id="KW-1185">Reference proteome</keyword>